<dbReference type="OrthoDB" id="5493674at2"/>
<dbReference type="STRING" id="1499686.BN1079_02832"/>
<gene>
    <name evidence="3" type="ORF">BN1079_02832</name>
</gene>
<proteinExistence type="predicted"/>
<accession>A0A078LYV8</accession>
<keyword evidence="2" id="KW-0472">Membrane</keyword>
<keyword evidence="2" id="KW-0812">Transmembrane</keyword>
<evidence type="ECO:0000256" key="2">
    <source>
        <dbReference type="SAM" id="Phobius"/>
    </source>
</evidence>
<dbReference type="eggNOG" id="ENOG5032SHH">
    <property type="taxonomic scope" value="Bacteria"/>
</dbReference>
<protein>
    <submittedName>
        <fullName evidence="3">Uncharacterized protein</fullName>
    </submittedName>
</protein>
<evidence type="ECO:0000256" key="1">
    <source>
        <dbReference type="SAM" id="MobiDB-lite"/>
    </source>
</evidence>
<dbReference type="Proteomes" id="UP000053902">
    <property type="component" value="Unassembled WGS sequence"/>
</dbReference>
<evidence type="ECO:0000313" key="4">
    <source>
        <dbReference type="Proteomes" id="UP000053902"/>
    </source>
</evidence>
<feature type="region of interest" description="Disordered" evidence="1">
    <location>
        <begin position="229"/>
        <end position="249"/>
    </location>
</feature>
<organism evidence="3 4">
    <name type="scientific">Pseudomonas saudiphocaensis</name>
    <dbReference type="NCBI Taxonomy" id="1499686"/>
    <lineage>
        <taxon>Bacteria</taxon>
        <taxon>Pseudomonadati</taxon>
        <taxon>Pseudomonadota</taxon>
        <taxon>Gammaproteobacteria</taxon>
        <taxon>Pseudomonadales</taxon>
        <taxon>Pseudomonadaceae</taxon>
        <taxon>Pseudomonas</taxon>
    </lineage>
</organism>
<evidence type="ECO:0000313" key="3">
    <source>
        <dbReference type="EMBL" id="CDZ95497.1"/>
    </source>
</evidence>
<dbReference type="AlphaFoldDB" id="A0A078LYV8"/>
<dbReference type="EMBL" id="CCSF01000001">
    <property type="protein sequence ID" value="CDZ95497.1"/>
    <property type="molecule type" value="Genomic_DNA"/>
</dbReference>
<reference evidence="3 4" key="1">
    <citation type="submission" date="2014-07" db="EMBL/GenBank/DDBJ databases">
        <authorList>
            <person name="Urmite Genomes Urmite Genomes"/>
        </authorList>
    </citation>
    <scope>NUCLEOTIDE SEQUENCE [LARGE SCALE GENOMIC DNA]</scope>
    <source>
        <strain evidence="3 4">20_BN</strain>
    </source>
</reference>
<sequence>MKLKRQNGQAMVFGLLFMGIIALGMILLFNQGILTRDRVQVENAADAAAYSQAKLFARHQNLIAYTNRAIVANELSVGQVVALASWGKRYANIPRWINSFPVYQLPIAIIIPRPTIGDVVGMATLPWQILGIGARFVSLPVVNVYPQVVSSFNTIMGFFQKAFAIATFEAQTRIAGDVVGRHTMDKPGGDTLEVAPLSTALLIQNFILTYFADMLPVQDLLTQLVASEPGPGGSLPASPNDSEGLEEPDDQGFLADFLGSKTGDLVPSSMLVNIAPEMHSKSGTPNDIDSRNAARQYAALVNAQRNPWLSQRDFNFGPSLDLSLNFSLGFIEIKLNLSAFVGVGNEGGTAYVYNPLSTSAVGSKTPVYGWASVDHSSIGFQIDVGLEIRICLPVLGCVDVPPLQFGFGMGIPLGGATHQLVTNVGDEKLFGPQWGTPVEAGLISKTPYGDAMDPIHAATWAWGNVLSIYGLNRAEDVTNGYSGSPSFFALGGAHSESGRSKEFTVAVSKPLQAIRTSDNPDALNIRQGRFALETDTRDNPMDFAWGGDSERMMTVSSAETYFAAPSGRDESPNQYSPWWDARLREPSKVVQLIASGEIDLSEVLGLPDFGPATVVGLLFDVSTDYLIMPGVDRALEKLPPVISPVAKPVINQISENVLDQVKSGMLDALQ</sequence>
<dbReference type="HOGENOM" id="CLU_409859_0_0_6"/>
<keyword evidence="2" id="KW-1133">Transmembrane helix</keyword>
<feature type="transmembrane region" description="Helical" evidence="2">
    <location>
        <begin position="12"/>
        <end position="29"/>
    </location>
</feature>
<dbReference type="RefSeq" id="WP_139053064.1">
    <property type="nucleotide sequence ID" value="NZ_CCSF01000001.1"/>
</dbReference>
<name>A0A078LYV8_9PSED</name>
<keyword evidence="4" id="KW-1185">Reference proteome</keyword>